<feature type="transmembrane region" description="Helical" evidence="1">
    <location>
        <begin position="76"/>
        <end position="96"/>
    </location>
</feature>
<protein>
    <submittedName>
        <fullName evidence="2">High-affinity nickel-transport protein</fullName>
    </submittedName>
</protein>
<keyword evidence="1" id="KW-1133">Transmembrane helix</keyword>
<dbReference type="EMBL" id="SLZW01000002">
    <property type="protein sequence ID" value="TCS64382.1"/>
    <property type="molecule type" value="Genomic_DNA"/>
</dbReference>
<gene>
    <name evidence="2" type="ORF">EDD55_102428</name>
</gene>
<dbReference type="PANTHER" id="PTHR33876">
    <property type="entry name" value="UNNAMED PRODUCT"/>
    <property type="match status" value="1"/>
</dbReference>
<name>A0A4R3JEQ7_9PROT</name>
<dbReference type="PANTHER" id="PTHR33876:SF4">
    <property type="entry name" value="CHLOROPLAST PROTEIN FOR GROWTH AND FERTILITY 2"/>
    <property type="match status" value="1"/>
</dbReference>
<evidence type="ECO:0000256" key="1">
    <source>
        <dbReference type="SAM" id="Phobius"/>
    </source>
</evidence>
<dbReference type="InterPro" id="IPR052776">
    <property type="entry name" value="Chloro_ReproSupport/MetalTrans"/>
</dbReference>
<comment type="caution">
    <text evidence="2">The sequence shown here is derived from an EMBL/GenBank/DDBJ whole genome shotgun (WGS) entry which is preliminary data.</text>
</comment>
<keyword evidence="1" id="KW-0472">Membrane</keyword>
<reference evidence="2 3" key="1">
    <citation type="submission" date="2019-03" db="EMBL/GenBank/DDBJ databases">
        <title>Genomic Encyclopedia of Type Strains, Phase IV (KMG-IV): sequencing the most valuable type-strain genomes for metagenomic binning, comparative biology and taxonomic classification.</title>
        <authorList>
            <person name="Goeker M."/>
        </authorList>
    </citation>
    <scope>NUCLEOTIDE SEQUENCE [LARGE SCALE GENOMIC DNA]</scope>
    <source>
        <strain evidence="2 3">DSM 101688</strain>
    </source>
</reference>
<feature type="transmembrane region" description="Helical" evidence="1">
    <location>
        <begin position="213"/>
        <end position="236"/>
    </location>
</feature>
<keyword evidence="3" id="KW-1185">Reference proteome</keyword>
<keyword evidence="1" id="KW-0812">Transmembrane</keyword>
<organism evidence="2 3">
    <name type="scientific">Varunaivibrio sulfuroxidans</name>
    <dbReference type="NCBI Taxonomy" id="1773489"/>
    <lineage>
        <taxon>Bacteria</taxon>
        <taxon>Pseudomonadati</taxon>
        <taxon>Pseudomonadota</taxon>
        <taxon>Alphaproteobacteria</taxon>
        <taxon>Rhodospirillales</taxon>
        <taxon>Magnetovibrionaceae</taxon>
        <taxon>Varunaivibrio</taxon>
    </lineage>
</organism>
<evidence type="ECO:0000313" key="3">
    <source>
        <dbReference type="Proteomes" id="UP000295304"/>
    </source>
</evidence>
<evidence type="ECO:0000313" key="2">
    <source>
        <dbReference type="EMBL" id="TCS64382.1"/>
    </source>
</evidence>
<feature type="transmembrane region" description="Helical" evidence="1">
    <location>
        <begin position="143"/>
        <end position="165"/>
    </location>
</feature>
<dbReference type="AlphaFoldDB" id="A0A4R3JEQ7"/>
<sequence>MMESILILGFLAGMRHATEADHVAAVASLSAQSRSRGQVLRLGLLWGVGHTVTLFVVGFFVMTLNAMVPDHFSHGLEFAVGVMLVLLGGDLIVRLIRERIHFHIHGHGEGTRHFHAHSHAGEKTHKAANHKHPHGSGLSVRSLVVGMVHGLAGSAALIVIALQTVPSVPMGLAYIGVFGVGSILGMGLLSTVISVPMQAAARSMTWLYNGIKGALGGLTVFIGVTIIVHQGGALGLF</sequence>
<dbReference type="Proteomes" id="UP000295304">
    <property type="component" value="Unassembled WGS sequence"/>
</dbReference>
<feature type="transmembrane region" description="Helical" evidence="1">
    <location>
        <begin position="44"/>
        <end position="64"/>
    </location>
</feature>
<accession>A0A4R3JEQ7</accession>
<proteinExistence type="predicted"/>
<dbReference type="RefSeq" id="WP_207893105.1">
    <property type="nucleotide sequence ID" value="NZ_CP119676.1"/>
</dbReference>
<feature type="transmembrane region" description="Helical" evidence="1">
    <location>
        <begin position="172"/>
        <end position="193"/>
    </location>
</feature>